<dbReference type="EMBL" id="LN483249">
    <property type="protein sequence ID" value="CDZ97837.1"/>
    <property type="molecule type" value="Genomic_DNA"/>
</dbReference>
<protein>
    <submittedName>
        <fullName evidence="2">Predicted oxidoreductase</fullName>
    </submittedName>
</protein>
<dbReference type="PANTHER" id="PTHR42686:SF1">
    <property type="entry name" value="GH17980P-RELATED"/>
    <property type="match status" value="1"/>
</dbReference>
<sequence>MSSGAHPRYPDPLIPLVPLASLDLTPADELVCPPIPLTVDGWSPLVLGCATFGWGIYAPQAVTKEELSLPLRTVRLAFKYGIRVVDTSPHYHPSEIVLGNCLRALRDEYPRNTYKVVTKCGQYSSDGFDYSPENIERSVRRSLDRLGCEYLDIVYLHDVEFIADKLPGLQKPNRPKEAFSYTQVAQSMGLAPEDQGKILGEGDAKVLKAFEVLGRLKEEGLIKEIGICGYPLPILLRLSYLIRAHSSYELTTILSYSHSNLANDAFSSYLPHFPSSVRLLTASPLNMGLLSSQGPPAWHPACSNPANAGLAEAARQAGKLAGELWSARGGAVDLALGFGLRNLNGLNGEKVPVLVGAKNQEEIHQAVRVWSEVNATGANTGNEGEGDGSRIEAERKVREVFIKTGWEDLSWESPGKK</sequence>
<dbReference type="SUPFAM" id="SSF51430">
    <property type="entry name" value="NAD(P)-linked oxidoreductase"/>
    <property type="match status" value="1"/>
</dbReference>
<dbReference type="InterPro" id="IPR020471">
    <property type="entry name" value="AKR"/>
</dbReference>
<dbReference type="GO" id="GO:0005829">
    <property type="term" value="C:cytosol"/>
    <property type="evidence" value="ECO:0007669"/>
    <property type="project" value="TreeGrafter"/>
</dbReference>
<dbReference type="InterPro" id="IPR036812">
    <property type="entry name" value="NAD(P)_OxRdtase_dom_sf"/>
</dbReference>
<reference evidence="2" key="1">
    <citation type="submission" date="2014-08" db="EMBL/GenBank/DDBJ databases">
        <authorList>
            <person name="Sharma Rahul"/>
            <person name="Thines Marco"/>
        </authorList>
    </citation>
    <scope>NUCLEOTIDE SEQUENCE</scope>
</reference>
<dbReference type="InterPro" id="IPR023210">
    <property type="entry name" value="NADP_OxRdtase_dom"/>
</dbReference>
<proteinExistence type="predicted"/>
<dbReference type="AlphaFoldDB" id="A0A0F7SLG9"/>
<evidence type="ECO:0000313" key="2">
    <source>
        <dbReference type="EMBL" id="CDZ97837.1"/>
    </source>
</evidence>
<dbReference type="GO" id="GO:0045290">
    <property type="term" value="F:D-arabinose 1-dehydrogenase [NAD(P)+] activity"/>
    <property type="evidence" value="ECO:0007669"/>
    <property type="project" value="TreeGrafter"/>
</dbReference>
<feature type="domain" description="NADP-dependent oxidoreductase" evidence="1">
    <location>
        <begin position="44"/>
        <end position="371"/>
    </location>
</feature>
<dbReference type="Gene3D" id="3.20.20.100">
    <property type="entry name" value="NADP-dependent oxidoreductase domain"/>
    <property type="match status" value="1"/>
</dbReference>
<dbReference type="Pfam" id="PF00248">
    <property type="entry name" value="Aldo_ket_red"/>
    <property type="match status" value="1"/>
</dbReference>
<name>A0A0F7SLG9_PHARH</name>
<organism evidence="2">
    <name type="scientific">Phaffia rhodozyma</name>
    <name type="common">Yeast</name>
    <name type="synonym">Xanthophyllomyces dendrorhous</name>
    <dbReference type="NCBI Taxonomy" id="264483"/>
    <lineage>
        <taxon>Eukaryota</taxon>
        <taxon>Fungi</taxon>
        <taxon>Dikarya</taxon>
        <taxon>Basidiomycota</taxon>
        <taxon>Agaricomycotina</taxon>
        <taxon>Tremellomycetes</taxon>
        <taxon>Cystofilobasidiales</taxon>
        <taxon>Mrakiaceae</taxon>
        <taxon>Phaffia</taxon>
    </lineage>
</organism>
<accession>A0A0F7SLG9</accession>
<evidence type="ECO:0000259" key="1">
    <source>
        <dbReference type="Pfam" id="PF00248"/>
    </source>
</evidence>
<dbReference type="GO" id="GO:0070485">
    <property type="term" value="P:dehydro-D-arabinono-1,4-lactone biosynthetic process"/>
    <property type="evidence" value="ECO:0007669"/>
    <property type="project" value="TreeGrafter"/>
</dbReference>
<dbReference type="PANTHER" id="PTHR42686">
    <property type="entry name" value="GH17980P-RELATED"/>
    <property type="match status" value="1"/>
</dbReference>